<dbReference type="GO" id="GO:0003700">
    <property type="term" value="F:DNA-binding transcription factor activity"/>
    <property type="evidence" value="ECO:0007669"/>
    <property type="project" value="TreeGrafter"/>
</dbReference>
<gene>
    <name evidence="6" type="primary">gylR_1</name>
    <name evidence="6" type="ORF">RUM4293_02564</name>
</gene>
<evidence type="ECO:0000259" key="5">
    <source>
        <dbReference type="PROSITE" id="PS51078"/>
    </source>
</evidence>
<keyword evidence="2" id="KW-0238">DNA-binding</keyword>
<dbReference type="PANTHER" id="PTHR30136:SF35">
    <property type="entry name" value="HTH-TYPE TRANSCRIPTIONAL REGULATOR RV1719"/>
    <property type="match status" value="1"/>
</dbReference>
<dbReference type="Gene3D" id="3.30.450.40">
    <property type="match status" value="1"/>
</dbReference>
<dbReference type="PROSITE" id="PS51078">
    <property type="entry name" value="ICLR_ED"/>
    <property type="match status" value="1"/>
</dbReference>
<proteinExistence type="predicted"/>
<evidence type="ECO:0000259" key="4">
    <source>
        <dbReference type="PROSITE" id="PS51077"/>
    </source>
</evidence>
<dbReference type="EMBL" id="CYPS01000037">
    <property type="protein sequence ID" value="CUH43669.1"/>
    <property type="molecule type" value="Genomic_DNA"/>
</dbReference>
<dbReference type="PROSITE" id="PS51077">
    <property type="entry name" value="HTH_ICLR"/>
    <property type="match status" value="1"/>
</dbReference>
<feature type="domain" description="IclR-ED" evidence="5">
    <location>
        <begin position="61"/>
        <end position="243"/>
    </location>
</feature>
<evidence type="ECO:0000256" key="2">
    <source>
        <dbReference type="ARBA" id="ARBA00023125"/>
    </source>
</evidence>
<dbReference type="PANTHER" id="PTHR30136">
    <property type="entry name" value="HELIX-TURN-HELIX TRANSCRIPTIONAL REGULATOR, ICLR FAMILY"/>
    <property type="match status" value="1"/>
</dbReference>
<feature type="domain" description="HTH iclR-type" evidence="4">
    <location>
        <begin position="1"/>
        <end position="60"/>
    </location>
</feature>
<dbReference type="Pfam" id="PF01614">
    <property type="entry name" value="IclR_C"/>
    <property type="match status" value="1"/>
</dbReference>
<keyword evidence="7" id="KW-1185">Reference proteome</keyword>
<evidence type="ECO:0000313" key="6">
    <source>
        <dbReference type="EMBL" id="CUH43669.1"/>
    </source>
</evidence>
<dbReference type="Pfam" id="PF09339">
    <property type="entry name" value="HTH_IclR"/>
    <property type="match status" value="1"/>
</dbReference>
<protein>
    <submittedName>
        <fullName evidence="6">Glycerol operon regulatory protein</fullName>
    </submittedName>
</protein>
<dbReference type="InterPro" id="IPR050707">
    <property type="entry name" value="HTH_MetabolicPath_Reg"/>
</dbReference>
<dbReference type="InterPro" id="IPR014757">
    <property type="entry name" value="Tscrpt_reg_IclR_C"/>
</dbReference>
<evidence type="ECO:0000256" key="3">
    <source>
        <dbReference type="ARBA" id="ARBA00023163"/>
    </source>
</evidence>
<dbReference type="InterPro" id="IPR029016">
    <property type="entry name" value="GAF-like_dom_sf"/>
</dbReference>
<dbReference type="InterPro" id="IPR005471">
    <property type="entry name" value="Tscrpt_reg_IclR_N"/>
</dbReference>
<dbReference type="SUPFAM" id="SSF46785">
    <property type="entry name" value="Winged helix' DNA-binding domain"/>
    <property type="match status" value="1"/>
</dbReference>
<dbReference type="GO" id="GO:0003677">
    <property type="term" value="F:DNA binding"/>
    <property type="evidence" value="ECO:0007669"/>
    <property type="project" value="UniProtKB-KW"/>
</dbReference>
<sequence length="253" mass="26943">MHLERLTLILEVVGQKGHATVAEICAQSDLPKPTAYRLVQDLVSSGLLKTSARGQFAIGTRLKRITRSDHSDPALLEVIAPVLATGAREHGAAFFLSRLRGNWVEIIHVATPETGVSYLHPGVGKRPMHACSCAKAIAAVSPELLSHGELNGQLKRYTEHTITSGKDLAKELDFIRAKGYAECVEELERGISSVATTLGKTGVGSTLSIGATASVRVFTPPMRGKIGQALIEMSHELSSALGWDGADANMKSA</sequence>
<dbReference type="GO" id="GO:0045892">
    <property type="term" value="P:negative regulation of DNA-templated transcription"/>
    <property type="evidence" value="ECO:0007669"/>
    <property type="project" value="TreeGrafter"/>
</dbReference>
<accession>A0A0P1E4Y9</accession>
<evidence type="ECO:0000313" key="7">
    <source>
        <dbReference type="Proteomes" id="UP000050786"/>
    </source>
</evidence>
<organism evidence="6 7">
    <name type="scientific">Ruegeria atlantica</name>
    <dbReference type="NCBI Taxonomy" id="81569"/>
    <lineage>
        <taxon>Bacteria</taxon>
        <taxon>Pseudomonadati</taxon>
        <taxon>Pseudomonadota</taxon>
        <taxon>Alphaproteobacteria</taxon>
        <taxon>Rhodobacterales</taxon>
        <taxon>Roseobacteraceae</taxon>
        <taxon>Ruegeria</taxon>
    </lineage>
</organism>
<dbReference type="SUPFAM" id="SSF55781">
    <property type="entry name" value="GAF domain-like"/>
    <property type="match status" value="1"/>
</dbReference>
<dbReference type="InterPro" id="IPR036388">
    <property type="entry name" value="WH-like_DNA-bd_sf"/>
</dbReference>
<reference evidence="7" key="1">
    <citation type="submission" date="2015-09" db="EMBL/GenBank/DDBJ databases">
        <authorList>
            <person name="Rodrigo-Torres L."/>
            <person name="Arahal D.R."/>
        </authorList>
    </citation>
    <scope>NUCLEOTIDE SEQUENCE [LARGE SCALE GENOMIC DNA]</scope>
    <source>
        <strain evidence="7">CECT 4293</strain>
    </source>
</reference>
<dbReference type="InterPro" id="IPR036390">
    <property type="entry name" value="WH_DNA-bd_sf"/>
</dbReference>
<dbReference type="AlphaFoldDB" id="A0A0P1E4Y9"/>
<dbReference type="SMART" id="SM00346">
    <property type="entry name" value="HTH_ICLR"/>
    <property type="match status" value="1"/>
</dbReference>
<dbReference type="Proteomes" id="UP000050786">
    <property type="component" value="Unassembled WGS sequence"/>
</dbReference>
<keyword evidence="1" id="KW-0805">Transcription regulation</keyword>
<evidence type="ECO:0000256" key="1">
    <source>
        <dbReference type="ARBA" id="ARBA00023015"/>
    </source>
</evidence>
<keyword evidence="3" id="KW-0804">Transcription</keyword>
<dbReference type="Gene3D" id="1.10.10.10">
    <property type="entry name" value="Winged helix-like DNA-binding domain superfamily/Winged helix DNA-binding domain"/>
    <property type="match status" value="1"/>
</dbReference>
<name>A0A0P1E4Y9_9RHOB</name>